<dbReference type="RefSeq" id="WP_078654144.1">
    <property type="nucleotide sequence ID" value="NZ_JBEZVI010000013.1"/>
</dbReference>
<name>A0ABV2Z1L5_9ACTN</name>
<reference evidence="1 2" key="1">
    <citation type="submission" date="2024-06" db="EMBL/GenBank/DDBJ databases">
        <title>The Natural Products Discovery Center: Release of the First 8490 Sequenced Strains for Exploring Actinobacteria Biosynthetic Diversity.</title>
        <authorList>
            <person name="Kalkreuter E."/>
            <person name="Kautsar S.A."/>
            <person name="Yang D."/>
            <person name="Bader C.D."/>
            <person name="Teijaro C.N."/>
            <person name="Fluegel L."/>
            <person name="Davis C.M."/>
            <person name="Simpson J.R."/>
            <person name="Lauterbach L."/>
            <person name="Steele A.D."/>
            <person name="Gui C."/>
            <person name="Meng S."/>
            <person name="Li G."/>
            <person name="Viehrig K."/>
            <person name="Ye F."/>
            <person name="Su P."/>
            <person name="Kiefer A.F."/>
            <person name="Nichols A."/>
            <person name="Cepeda A.J."/>
            <person name="Yan W."/>
            <person name="Fan B."/>
            <person name="Jiang Y."/>
            <person name="Adhikari A."/>
            <person name="Zheng C.-J."/>
            <person name="Schuster L."/>
            <person name="Cowan T.M."/>
            <person name="Smanski M.J."/>
            <person name="Chevrette M.G."/>
            <person name="De Carvalho L.P.S."/>
            <person name="Shen B."/>
        </authorList>
    </citation>
    <scope>NUCLEOTIDE SEQUENCE [LARGE SCALE GENOMIC DNA]</scope>
    <source>
        <strain evidence="1 2">NPDC033039</strain>
    </source>
</reference>
<dbReference type="Proteomes" id="UP001550853">
    <property type="component" value="Unassembled WGS sequence"/>
</dbReference>
<evidence type="ECO:0000313" key="2">
    <source>
        <dbReference type="Proteomes" id="UP001550853"/>
    </source>
</evidence>
<proteinExistence type="predicted"/>
<evidence type="ECO:0000313" key="1">
    <source>
        <dbReference type="EMBL" id="MEU3711892.1"/>
    </source>
</evidence>
<comment type="caution">
    <text evidence="1">The sequence shown here is derived from an EMBL/GenBank/DDBJ whole genome shotgun (WGS) entry which is preliminary data.</text>
</comment>
<keyword evidence="2" id="KW-1185">Reference proteome</keyword>
<sequence length="104" mass="11481">MIGKPKRADGGERWCEKIAFPLVNTGTKPVTVGTVTFGTHIIGALGIDWDTRTSTHKLPLPLAPGARRTASYRICVDAWRVPLGMHLDTKDVSFDWTPRPDDKP</sequence>
<organism evidence="1 2">
    <name type="scientific">Streptomyces catenulae</name>
    <dbReference type="NCBI Taxonomy" id="66875"/>
    <lineage>
        <taxon>Bacteria</taxon>
        <taxon>Bacillati</taxon>
        <taxon>Actinomycetota</taxon>
        <taxon>Actinomycetes</taxon>
        <taxon>Kitasatosporales</taxon>
        <taxon>Streptomycetaceae</taxon>
        <taxon>Streptomyces</taxon>
    </lineage>
</organism>
<protein>
    <submittedName>
        <fullName evidence="1">Uncharacterized protein</fullName>
    </submittedName>
</protein>
<gene>
    <name evidence="1" type="ORF">AB0E61_17550</name>
</gene>
<dbReference type="EMBL" id="JBEZVI010000013">
    <property type="protein sequence ID" value="MEU3711892.1"/>
    <property type="molecule type" value="Genomic_DNA"/>
</dbReference>
<accession>A0ABV2Z1L5</accession>